<feature type="region of interest" description="Disordered" evidence="1">
    <location>
        <begin position="468"/>
        <end position="502"/>
    </location>
</feature>
<reference evidence="3 5" key="2">
    <citation type="submission" date="2023-09" db="EMBL/GenBank/DDBJ databases">
        <title>Complete-Gapless Cercospora beticola genome.</title>
        <authorList>
            <person name="Wyatt N.A."/>
            <person name="Spanner R.E."/>
            <person name="Bolton M.D."/>
        </authorList>
    </citation>
    <scope>NUCLEOTIDE SEQUENCE [LARGE SCALE GENOMIC DNA]</scope>
    <source>
        <strain evidence="3">Cb09-40</strain>
    </source>
</reference>
<dbReference type="Proteomes" id="UP001302367">
    <property type="component" value="Chromosome 7"/>
</dbReference>
<sequence>MKYSLLALVAATVGEGRVYIRQELLNATSVASTTTTSSSPATAASLSLPSATKATNTTTSIRSTTTAPPKSEAETCCYIYPHGVGINTWWTSSVDLTVATVITTWLQYNNTLVPGNSTTKTVINATEFYGAHHMQSLEYTLSPISATATTTDWFCGGFSNATCTSTVPTTITKFDYSTIYYNTTNILSGVPNTLLPANAVLYGKTSIDVTTVTSFPDQSLTIHAPTPYFLFSAINLHTSKQCMATYETTDYTSYSVITPSGGFATQVSSVYPTATITGFNGAWPVIPGSSGDVYINTTFAKSFPDGDYSDFNFTDWAEGVVFGVLPGPVDAYMFRLPEDFPEFLAGIPKIKSEFPDIASCTNFGGDGEPTVHVPVNQLTDTSHVTMTMNGALKPSAGSPKPEPEIHTTTDKAPNPVTQIPVIETTADELDTPGPTETPVVAKPGTTLDRPPTTIVAAPTVIIAKPEDQLATPTRATASPKAPQLGRPGTALDTPNAPAQQPTTQNIGDIIASVIGMKPAEEANKPDVVTGDNPVFTYVPVPQPKITLGDNVITGDSNTNFIVGDQTLSPGGPAVTEGGNTIELPSQATAIVVNGNPTPIAQPQAPANVPAPEWTFGPNTITANAANEFVIASQTLTPGGEAVTIAGTTLSLATGASAIVVNGQTSELVVPAGAPVTFGGAVATPVADGAYVLPDGETLSEDGPSVVVAGTTYSLADSGSSIVVNGVASPLPTAGGVAVGSVTELILPGTTLLPGSEVVVSGTTYSLPATGDGIYIDGQSSTLQEAQPGSPITLPNGVVATPTLATNIVIGSQTLQPGGPAVTISETTFSISGTEIIVAAFGSTVTADLVTSDSSTTKTASRTSSRSSSSTAKPSESNRAPSETASAPEPSNTGGGAKASALQHTSVIALIVALAFCLL</sequence>
<evidence type="ECO:0000313" key="2">
    <source>
        <dbReference type="EMBL" id="PIA92290.1"/>
    </source>
</evidence>
<accession>A0A2G5HIB9</accession>
<evidence type="ECO:0000313" key="4">
    <source>
        <dbReference type="Proteomes" id="UP000230605"/>
    </source>
</evidence>
<dbReference type="Proteomes" id="UP000230605">
    <property type="component" value="Chromosome 7"/>
</dbReference>
<evidence type="ECO:0000313" key="3">
    <source>
        <dbReference type="EMBL" id="WPB06283.1"/>
    </source>
</evidence>
<feature type="region of interest" description="Disordered" evidence="1">
    <location>
        <begin position="850"/>
        <end position="897"/>
    </location>
</feature>
<name>A0A2G5HIB9_CERBT</name>
<dbReference type="EMBL" id="CP134190">
    <property type="protein sequence ID" value="WPB06283.1"/>
    <property type="molecule type" value="Genomic_DNA"/>
</dbReference>
<dbReference type="EMBL" id="LKMD01000106">
    <property type="protein sequence ID" value="PIA92290.1"/>
    <property type="molecule type" value="Genomic_DNA"/>
</dbReference>
<dbReference type="OrthoDB" id="3642826at2759"/>
<dbReference type="AlphaFoldDB" id="A0A2G5HIB9"/>
<feature type="region of interest" description="Disordered" evidence="1">
    <location>
        <begin position="427"/>
        <end position="451"/>
    </location>
</feature>
<feature type="compositionally biased region" description="Low complexity" evidence="1">
    <location>
        <begin position="850"/>
        <end position="876"/>
    </location>
</feature>
<organism evidence="2 4">
    <name type="scientific">Cercospora beticola</name>
    <name type="common">Sugarbeet leaf spot fungus</name>
    <dbReference type="NCBI Taxonomy" id="122368"/>
    <lineage>
        <taxon>Eukaryota</taxon>
        <taxon>Fungi</taxon>
        <taxon>Dikarya</taxon>
        <taxon>Ascomycota</taxon>
        <taxon>Pezizomycotina</taxon>
        <taxon>Dothideomycetes</taxon>
        <taxon>Dothideomycetidae</taxon>
        <taxon>Mycosphaerellales</taxon>
        <taxon>Mycosphaerellaceae</taxon>
        <taxon>Cercospora</taxon>
    </lineage>
</organism>
<protein>
    <submittedName>
        <fullName evidence="2">Uncharacterized protein</fullName>
    </submittedName>
</protein>
<reference evidence="2 4" key="1">
    <citation type="submission" date="2015-10" db="EMBL/GenBank/DDBJ databases">
        <title>The cercosporin biosynthetic gene cluster was horizontally transferred to several fungal lineages and shown to be expanded in Cercospora beticola based on microsynteny with recipient genomes.</title>
        <authorList>
            <person name="De Jonge R."/>
            <person name="Ebert M.K."/>
            <person name="Suttle J.C."/>
            <person name="Jurick Ii W.M."/>
            <person name="Secor G.A."/>
            <person name="Thomma B.P."/>
            <person name="Van De Peer Y."/>
            <person name="Bolton M.D."/>
        </authorList>
    </citation>
    <scope>NUCLEOTIDE SEQUENCE [LARGE SCALE GENOMIC DNA]</scope>
    <source>
        <strain evidence="2 4">09-40</strain>
    </source>
</reference>
<feature type="region of interest" description="Disordered" evidence="1">
    <location>
        <begin position="393"/>
        <end position="415"/>
    </location>
</feature>
<proteinExistence type="predicted"/>
<feature type="compositionally biased region" description="Polar residues" evidence="1">
    <location>
        <begin position="877"/>
        <end position="891"/>
    </location>
</feature>
<evidence type="ECO:0000256" key="1">
    <source>
        <dbReference type="SAM" id="MobiDB-lite"/>
    </source>
</evidence>
<evidence type="ECO:0000313" key="5">
    <source>
        <dbReference type="Proteomes" id="UP001302367"/>
    </source>
</evidence>
<keyword evidence="5" id="KW-1185">Reference proteome</keyword>
<gene>
    <name evidence="2" type="ORF">CB0940_09402</name>
    <name evidence="3" type="ORF">RHO25_010940</name>
</gene>